<dbReference type="GO" id="GO:0061503">
    <property type="term" value="F:tRNA threonylcarbamoyladenosine dehydratase"/>
    <property type="evidence" value="ECO:0007669"/>
    <property type="project" value="TreeGrafter"/>
</dbReference>
<protein>
    <submittedName>
        <fullName evidence="2">UBA/THIF-type NAD/FAD binding fold domain protein</fullName>
    </submittedName>
</protein>
<dbReference type="EMBL" id="AUZY01011840">
    <property type="protein sequence ID" value="EQD32942.1"/>
    <property type="molecule type" value="Genomic_DNA"/>
</dbReference>
<dbReference type="AlphaFoldDB" id="T0YM06"/>
<dbReference type="PANTHER" id="PTHR43267:SF1">
    <property type="entry name" value="TRNA THREONYLCARBAMOYLADENOSINE DEHYDRATASE"/>
    <property type="match status" value="1"/>
</dbReference>
<dbReference type="InterPro" id="IPR000594">
    <property type="entry name" value="ThiF_NAD_FAD-bd"/>
</dbReference>
<dbReference type="GO" id="GO:0061504">
    <property type="term" value="P:cyclic threonylcarbamoyladenosine biosynthetic process"/>
    <property type="evidence" value="ECO:0007669"/>
    <property type="project" value="TreeGrafter"/>
</dbReference>
<dbReference type="PANTHER" id="PTHR43267">
    <property type="entry name" value="TRNA THREONYLCARBAMOYLADENOSINE DEHYDRATASE"/>
    <property type="match status" value="1"/>
</dbReference>
<name>T0YM06_9ZZZZ</name>
<evidence type="ECO:0000313" key="2">
    <source>
        <dbReference type="EMBL" id="EQD32942.1"/>
    </source>
</evidence>
<gene>
    <name evidence="2" type="ORF">B1B_17704</name>
</gene>
<dbReference type="SUPFAM" id="SSF69572">
    <property type="entry name" value="Activating enzymes of the ubiquitin-like proteins"/>
    <property type="match status" value="1"/>
</dbReference>
<feature type="domain" description="THIF-type NAD/FAD binding fold" evidence="1">
    <location>
        <begin position="2"/>
        <end position="125"/>
    </location>
</feature>
<proteinExistence type="predicted"/>
<accession>T0YM06</accession>
<sequence length="134" mass="14588">MTVGIIGAGGTGSAVAEQLVRMGVRRVILVDDDRLVPSNVSRVYGSTPNQGRRKRLKVDVLSRHLKKIAPGIQIESYVRSVNDPEMRSVLVDADVVFGCTDTDGSRATLNDLAYRYFVPVIDLGCRIEVTDGIV</sequence>
<dbReference type="Gene3D" id="3.40.50.720">
    <property type="entry name" value="NAD(P)-binding Rossmann-like Domain"/>
    <property type="match status" value="1"/>
</dbReference>
<dbReference type="GO" id="GO:0008641">
    <property type="term" value="F:ubiquitin-like modifier activating enzyme activity"/>
    <property type="evidence" value="ECO:0007669"/>
    <property type="project" value="InterPro"/>
</dbReference>
<dbReference type="CDD" id="cd01483">
    <property type="entry name" value="E1_enzyme_family"/>
    <property type="match status" value="1"/>
</dbReference>
<comment type="caution">
    <text evidence="2">The sequence shown here is derived from an EMBL/GenBank/DDBJ whole genome shotgun (WGS) entry which is preliminary data.</text>
</comment>
<dbReference type="Pfam" id="PF00899">
    <property type="entry name" value="ThiF"/>
    <property type="match status" value="1"/>
</dbReference>
<feature type="non-terminal residue" evidence="2">
    <location>
        <position position="134"/>
    </location>
</feature>
<dbReference type="InterPro" id="IPR045886">
    <property type="entry name" value="ThiF/MoeB/HesA"/>
</dbReference>
<reference evidence="2" key="2">
    <citation type="journal article" date="2014" name="ISME J.">
        <title>Microbial stratification in low pH oxic and suboxic macroscopic growths along an acid mine drainage.</title>
        <authorList>
            <person name="Mendez-Garcia C."/>
            <person name="Mesa V."/>
            <person name="Sprenger R.R."/>
            <person name="Richter M."/>
            <person name="Diez M.S."/>
            <person name="Solano J."/>
            <person name="Bargiela R."/>
            <person name="Golyshina O.V."/>
            <person name="Manteca A."/>
            <person name="Ramos J.L."/>
            <person name="Gallego J.R."/>
            <person name="Llorente I."/>
            <person name="Martins Dos Santos V.A."/>
            <person name="Jensen O.N."/>
            <person name="Pelaez A.I."/>
            <person name="Sanchez J."/>
            <person name="Ferrer M."/>
        </authorList>
    </citation>
    <scope>NUCLEOTIDE SEQUENCE</scope>
</reference>
<evidence type="ECO:0000259" key="1">
    <source>
        <dbReference type="Pfam" id="PF00899"/>
    </source>
</evidence>
<organism evidence="2">
    <name type="scientific">mine drainage metagenome</name>
    <dbReference type="NCBI Taxonomy" id="410659"/>
    <lineage>
        <taxon>unclassified sequences</taxon>
        <taxon>metagenomes</taxon>
        <taxon>ecological metagenomes</taxon>
    </lineage>
</organism>
<dbReference type="InterPro" id="IPR035985">
    <property type="entry name" value="Ubiquitin-activating_enz"/>
</dbReference>
<reference evidence="2" key="1">
    <citation type="submission" date="2013-08" db="EMBL/GenBank/DDBJ databases">
        <authorList>
            <person name="Mendez C."/>
            <person name="Richter M."/>
            <person name="Ferrer M."/>
            <person name="Sanchez J."/>
        </authorList>
    </citation>
    <scope>NUCLEOTIDE SEQUENCE</scope>
</reference>